<dbReference type="OrthoDB" id="3438840at2759"/>
<feature type="region of interest" description="Disordered" evidence="2">
    <location>
        <begin position="475"/>
        <end position="524"/>
    </location>
</feature>
<feature type="compositionally biased region" description="Low complexity" evidence="2">
    <location>
        <begin position="836"/>
        <end position="845"/>
    </location>
</feature>
<gene>
    <name evidence="3" type="ORF">BD289DRAFT_94725</name>
</gene>
<feature type="region of interest" description="Disordered" evidence="2">
    <location>
        <begin position="827"/>
        <end position="849"/>
    </location>
</feature>
<feature type="region of interest" description="Disordered" evidence="2">
    <location>
        <begin position="1"/>
        <end position="31"/>
    </location>
</feature>
<organism evidence="3 4">
    <name type="scientific">Coniella lustricola</name>
    <dbReference type="NCBI Taxonomy" id="2025994"/>
    <lineage>
        <taxon>Eukaryota</taxon>
        <taxon>Fungi</taxon>
        <taxon>Dikarya</taxon>
        <taxon>Ascomycota</taxon>
        <taxon>Pezizomycotina</taxon>
        <taxon>Sordariomycetes</taxon>
        <taxon>Sordariomycetidae</taxon>
        <taxon>Diaporthales</taxon>
        <taxon>Schizoparmaceae</taxon>
        <taxon>Coniella</taxon>
    </lineage>
</organism>
<sequence length="935" mass="102266">MASTHPAMGASTHASHGNPPASPTLTNPDMILPDYEYSPASGNAKDHMSSDYYVQRSAQAIQALNNMDPRLMSQFQQYQVYTNDAPATPIIYGNGTMLSDIGEVTEVESTAARYTPPRHHYASVMASSLLKAEDSDVDAALHSSPTMGKIVDGPGNIKQRAKAAKKTRRDSMDSNSTITDQEQTPVLVEFDDTISVGDSVFQGDDEESLASSYANDAPPADGPSLASPALIHENKQKYTTAQLSRRAEQILANAKKRLTAMEDNLSRARSSLVVAPQQSLSNPSSPSPPIAATSAALMMSTSGYPSPAASTHRRMSSDNMLRIGLPIKVYPQRSSSSLGVSNGPRQQALTISKSADQLSGQYNSQRVSYIMRDKALESLGENNAQQPSKQAEYDIISRYPSMNSPNPRYSVSHELSRSASTSQMRDIKDQVKDLKGKISSLREQARADSLMRRSLQGERTPSPFTYARTNQWYTSGTDDLEPPVQGGNGEVSPLSDEPSMAHRALNGPSNARVRPDPDEVSPISSTTTVEQGLGITGHDHAFVEESNYATSTDNGAGQDGTIDESVDLGYDEATNNDFETFSEDGDSIYHESVQHPISHEDREDAFDYEHFFLHSAMGTMSQRAARRGSGASYSSEDSTETTRGPSADREQHSARTRRGSDASISTIDTFATAEERAESRQMHSDPYDQYEDHDEYYDEHQEPEQGPDILERQNNHDQSVQALAEGFSDVYSSKIEEQDYPTTSVNTTFDASTLTSRIPQSEQATTLESAYRRSVNTIRATRAHAASVSSFESTGTTRSFPLVKRTSKANSNEATTPERLSFRMEEAKMRPDSAISPQSPQSPQSHKSTGALHLAHIYSNENRADAASNLVEHSGTTAVIETLHRDDQLLVERLVASLGRCVLSMTESSRASTEARMYRRRIDAARKILEGLDTP</sequence>
<evidence type="ECO:0000256" key="2">
    <source>
        <dbReference type="SAM" id="MobiDB-lite"/>
    </source>
</evidence>
<keyword evidence="4" id="KW-1185">Reference proteome</keyword>
<feature type="region of interest" description="Disordered" evidence="2">
    <location>
        <begin position="401"/>
        <end position="426"/>
    </location>
</feature>
<reference evidence="3 4" key="1">
    <citation type="journal article" date="2018" name="Mycol. Prog.">
        <title>Coniella lustricola, a new species from submerged detritus.</title>
        <authorList>
            <person name="Raudabaugh D.B."/>
            <person name="Iturriaga T."/>
            <person name="Carver A."/>
            <person name="Mondo S."/>
            <person name="Pangilinan J."/>
            <person name="Lipzen A."/>
            <person name="He G."/>
            <person name="Amirebrahimi M."/>
            <person name="Grigoriev I.V."/>
            <person name="Miller A.N."/>
        </authorList>
    </citation>
    <scope>NUCLEOTIDE SEQUENCE [LARGE SCALE GENOMIC DNA]</scope>
    <source>
        <strain evidence="3 4">B22-T-1</strain>
    </source>
</reference>
<proteinExistence type="predicted"/>
<feature type="region of interest" description="Disordered" evidence="2">
    <location>
        <begin position="802"/>
        <end position="821"/>
    </location>
</feature>
<feature type="compositionally biased region" description="Low complexity" evidence="2">
    <location>
        <begin position="623"/>
        <end position="635"/>
    </location>
</feature>
<evidence type="ECO:0000313" key="4">
    <source>
        <dbReference type="Proteomes" id="UP000241462"/>
    </source>
</evidence>
<dbReference type="Proteomes" id="UP000241462">
    <property type="component" value="Unassembled WGS sequence"/>
</dbReference>
<evidence type="ECO:0000313" key="3">
    <source>
        <dbReference type="EMBL" id="PSR79427.1"/>
    </source>
</evidence>
<feature type="coiled-coil region" evidence="1">
    <location>
        <begin position="244"/>
        <end position="271"/>
    </location>
</feature>
<dbReference type="EMBL" id="KZ678566">
    <property type="protein sequence ID" value="PSR79427.1"/>
    <property type="molecule type" value="Genomic_DNA"/>
</dbReference>
<feature type="region of interest" description="Disordered" evidence="2">
    <location>
        <begin position="205"/>
        <end position="227"/>
    </location>
</feature>
<dbReference type="AlphaFoldDB" id="A0A2T2ZY90"/>
<feature type="region of interest" description="Disordered" evidence="2">
    <location>
        <begin position="161"/>
        <end position="181"/>
    </location>
</feature>
<dbReference type="STRING" id="2025994.A0A2T2ZY90"/>
<evidence type="ECO:0000256" key="1">
    <source>
        <dbReference type="SAM" id="Coils"/>
    </source>
</evidence>
<feature type="region of interest" description="Disordered" evidence="2">
    <location>
        <begin position="623"/>
        <end position="666"/>
    </location>
</feature>
<dbReference type="InParanoid" id="A0A2T2ZY90"/>
<keyword evidence="1" id="KW-0175">Coiled coil</keyword>
<protein>
    <submittedName>
        <fullName evidence="3">Uncharacterized protein</fullName>
    </submittedName>
</protein>
<name>A0A2T2ZY90_9PEZI</name>
<accession>A0A2T2ZY90</accession>